<dbReference type="Gene3D" id="3.40.50.720">
    <property type="entry name" value="NAD(P)-binding Rossmann-like Domain"/>
    <property type="match status" value="1"/>
</dbReference>
<dbReference type="InterPro" id="IPR036291">
    <property type="entry name" value="NAD(P)-bd_dom_sf"/>
</dbReference>
<proteinExistence type="predicted"/>
<comment type="caution">
    <text evidence="2">The sequence shown here is derived from an EMBL/GenBank/DDBJ whole genome shotgun (WGS) entry which is preliminary data.</text>
</comment>
<keyword evidence="3" id="KW-1185">Reference proteome</keyword>
<gene>
    <name evidence="2" type="ORF">GCM10010123_30020</name>
</gene>
<dbReference type="RefSeq" id="WP_189170773.1">
    <property type="nucleotide sequence ID" value="NZ_BMQB01000006.1"/>
</dbReference>
<dbReference type="PANTHER" id="PTHR48079:SF6">
    <property type="entry name" value="NAD(P)-BINDING DOMAIN-CONTAINING PROTEIN-RELATED"/>
    <property type="match status" value="1"/>
</dbReference>
<evidence type="ECO:0000313" key="2">
    <source>
        <dbReference type="EMBL" id="GGJ97953.1"/>
    </source>
</evidence>
<dbReference type="GO" id="GO:0004029">
    <property type="term" value="F:aldehyde dehydrogenase (NAD+) activity"/>
    <property type="evidence" value="ECO:0007669"/>
    <property type="project" value="TreeGrafter"/>
</dbReference>
<dbReference type="SUPFAM" id="SSF51735">
    <property type="entry name" value="NAD(P)-binding Rossmann-fold domains"/>
    <property type="match status" value="1"/>
</dbReference>
<dbReference type="GO" id="GO:0005737">
    <property type="term" value="C:cytoplasm"/>
    <property type="evidence" value="ECO:0007669"/>
    <property type="project" value="TreeGrafter"/>
</dbReference>
<name>A0A8J3BD11_9ACTN</name>
<evidence type="ECO:0000313" key="3">
    <source>
        <dbReference type="Proteomes" id="UP000649739"/>
    </source>
</evidence>
<protein>
    <submittedName>
        <fullName evidence="2">Reductase</fullName>
    </submittedName>
</protein>
<dbReference type="AlphaFoldDB" id="A0A8J3BD11"/>
<sequence length="333" mass="33756">MRMLVLGGTAWLGRHVAAAAVDRGYAVTCLARGTAGVAPAGVRFVAGDRDDPALWEGVPGEWDAVVDVARQPGHVRRAAAALAGRAGHFGYVSSCSAYADQRTPGTDETAPVLPPLAGDAMASAVEYGAAKSAGEAHVAAAFAGRHLIARAGLIGGPGDRSGRTTYYPERFARPAGPGGAVLVPDVPGLRTQVIDVRDLAAWLVTAAAAGTAGVFNAAGDALPLADHLAVARDVAGHTGPVRAAPAQWLAARGVQPWAGPRSLPLWLEPAYAGMNDRDTARARAAGLVTRPLADTLRDGLAGAAADTQGDGSGGRPCGLAPDDERALLAEWAA</sequence>
<dbReference type="InterPro" id="IPR001509">
    <property type="entry name" value="Epimerase_deHydtase"/>
</dbReference>
<reference evidence="2" key="2">
    <citation type="submission" date="2020-09" db="EMBL/GenBank/DDBJ databases">
        <authorList>
            <person name="Sun Q."/>
            <person name="Ohkuma M."/>
        </authorList>
    </citation>
    <scope>NUCLEOTIDE SEQUENCE</scope>
    <source>
        <strain evidence="2">JCM 3090</strain>
    </source>
</reference>
<dbReference type="PANTHER" id="PTHR48079">
    <property type="entry name" value="PROTEIN YEEZ"/>
    <property type="match status" value="1"/>
</dbReference>
<evidence type="ECO:0000259" key="1">
    <source>
        <dbReference type="Pfam" id="PF01370"/>
    </source>
</evidence>
<accession>A0A8J3BD11</accession>
<dbReference type="InterPro" id="IPR051783">
    <property type="entry name" value="NAD(P)-dependent_oxidoreduct"/>
</dbReference>
<reference evidence="2" key="1">
    <citation type="journal article" date="2014" name="Int. J. Syst. Evol. Microbiol.">
        <title>Complete genome sequence of Corynebacterium casei LMG S-19264T (=DSM 44701T), isolated from a smear-ripened cheese.</title>
        <authorList>
            <consortium name="US DOE Joint Genome Institute (JGI-PGF)"/>
            <person name="Walter F."/>
            <person name="Albersmeier A."/>
            <person name="Kalinowski J."/>
            <person name="Ruckert C."/>
        </authorList>
    </citation>
    <scope>NUCLEOTIDE SEQUENCE</scope>
    <source>
        <strain evidence="2">JCM 3090</strain>
    </source>
</reference>
<organism evidence="2 3">
    <name type="scientific">Pilimelia anulata</name>
    <dbReference type="NCBI Taxonomy" id="53371"/>
    <lineage>
        <taxon>Bacteria</taxon>
        <taxon>Bacillati</taxon>
        <taxon>Actinomycetota</taxon>
        <taxon>Actinomycetes</taxon>
        <taxon>Micromonosporales</taxon>
        <taxon>Micromonosporaceae</taxon>
        <taxon>Pilimelia</taxon>
    </lineage>
</organism>
<feature type="domain" description="NAD-dependent epimerase/dehydratase" evidence="1">
    <location>
        <begin position="3"/>
        <end position="79"/>
    </location>
</feature>
<dbReference type="EMBL" id="BMQB01000006">
    <property type="protein sequence ID" value="GGJ97953.1"/>
    <property type="molecule type" value="Genomic_DNA"/>
</dbReference>
<dbReference type="Proteomes" id="UP000649739">
    <property type="component" value="Unassembled WGS sequence"/>
</dbReference>
<dbReference type="Pfam" id="PF01370">
    <property type="entry name" value="Epimerase"/>
    <property type="match status" value="1"/>
</dbReference>